<dbReference type="PROSITE" id="PS51523">
    <property type="entry name" value="ZF_HD_DIMER"/>
    <property type="match status" value="1"/>
</dbReference>
<reference evidence="13 14" key="1">
    <citation type="submission" date="2024-01" db="EMBL/GenBank/DDBJ databases">
        <title>The genomes of 5 underutilized Papilionoideae crops provide insights into root nodulation and disease resistanc.</title>
        <authorList>
            <person name="Jiang F."/>
        </authorList>
    </citation>
    <scope>NUCLEOTIDE SEQUENCE [LARGE SCALE GENOMIC DNA]</scope>
    <source>
        <strain evidence="13">JINMINGXINNONG_FW02</strain>
        <tissue evidence="13">Leaves</tissue>
    </source>
</reference>
<accession>A0AAN9L8V0</accession>
<comment type="subcellular location">
    <subcellularLocation>
        <location evidence="1 10">Nucleus</location>
    </subcellularLocation>
</comment>
<dbReference type="PANTHER" id="PTHR31948">
    <property type="entry name" value="ZINC-FINGER HOMEODOMAIN PROTEIN 2"/>
    <property type="match status" value="1"/>
</dbReference>
<dbReference type="NCBIfam" id="TIGR01565">
    <property type="entry name" value="homeo_ZF_HD"/>
    <property type="match status" value="1"/>
</dbReference>
<dbReference type="PROSITE" id="PS50071">
    <property type="entry name" value="HOMEOBOX_2"/>
    <property type="match status" value="1"/>
</dbReference>
<keyword evidence="9 10" id="KW-0539">Nucleus</keyword>
<evidence type="ECO:0000256" key="5">
    <source>
        <dbReference type="ARBA" id="ARBA00023015"/>
    </source>
</evidence>
<protein>
    <recommendedName>
        <fullName evidence="15">ZF-HD dimerization-type domain-containing protein</fullName>
    </recommendedName>
</protein>
<evidence type="ECO:0000256" key="2">
    <source>
        <dbReference type="ARBA" id="ARBA00022723"/>
    </source>
</evidence>
<evidence type="ECO:0000313" key="13">
    <source>
        <dbReference type="EMBL" id="KAK7331590.1"/>
    </source>
</evidence>
<evidence type="ECO:0000256" key="6">
    <source>
        <dbReference type="ARBA" id="ARBA00023125"/>
    </source>
</evidence>
<sequence>MSSINTTAYTTQLQASHQEEEVAYEECCRNHAVAVGGASYDGCNEYLKASGNQNSQDSFLCACCGCHRNFHRKRSTSNPDHQTEAVDDHALDIVPVSETFHPEPTNNPEPLQLVRPLRRRRTIFSRDQKNQMTRFAEILGWKPHKGNREEIQRFCTDMGISRKIFVVWLNNNRHRATRNVGERSDPSTS</sequence>
<dbReference type="Pfam" id="PF04770">
    <property type="entry name" value="ZF-HD_dimer"/>
    <property type="match status" value="1"/>
</dbReference>
<keyword evidence="14" id="KW-1185">Reference proteome</keyword>
<dbReference type="SUPFAM" id="SSF46689">
    <property type="entry name" value="Homeodomain-like"/>
    <property type="match status" value="1"/>
</dbReference>
<keyword evidence="4" id="KW-0862">Zinc</keyword>
<keyword evidence="7 10" id="KW-0371">Homeobox</keyword>
<dbReference type="InterPro" id="IPR009057">
    <property type="entry name" value="Homeodomain-like_sf"/>
</dbReference>
<dbReference type="InterPro" id="IPR006456">
    <property type="entry name" value="ZF_HD_homeobox_Cys/His_dimer"/>
</dbReference>
<dbReference type="Proteomes" id="UP001374584">
    <property type="component" value="Unassembled WGS sequence"/>
</dbReference>
<feature type="DNA-binding region" description="Homeobox" evidence="10">
    <location>
        <begin position="117"/>
        <end position="180"/>
    </location>
</feature>
<comment type="caution">
    <text evidence="13">The sequence shown here is derived from an EMBL/GenBank/DDBJ whole genome shotgun (WGS) entry which is preliminary data.</text>
</comment>
<evidence type="ECO:0000256" key="9">
    <source>
        <dbReference type="ARBA" id="ARBA00023242"/>
    </source>
</evidence>
<keyword evidence="8" id="KW-0804">Transcription</keyword>
<dbReference type="InterPro" id="IPR001356">
    <property type="entry name" value="HD"/>
</dbReference>
<dbReference type="PANTHER" id="PTHR31948:SF156">
    <property type="entry name" value="ZF-HD DIMERIZATION-TYPE DOMAIN-CONTAINING PROTEIN"/>
    <property type="match status" value="1"/>
</dbReference>
<evidence type="ECO:0000256" key="4">
    <source>
        <dbReference type="ARBA" id="ARBA00022833"/>
    </source>
</evidence>
<dbReference type="GO" id="GO:0005634">
    <property type="term" value="C:nucleus"/>
    <property type="evidence" value="ECO:0007669"/>
    <property type="project" value="UniProtKB-SubCell"/>
</dbReference>
<evidence type="ECO:0000256" key="7">
    <source>
        <dbReference type="ARBA" id="ARBA00023155"/>
    </source>
</evidence>
<dbReference type="GO" id="GO:0003700">
    <property type="term" value="F:DNA-binding transcription factor activity"/>
    <property type="evidence" value="ECO:0007669"/>
    <property type="project" value="TreeGrafter"/>
</dbReference>
<dbReference type="NCBIfam" id="TIGR01566">
    <property type="entry name" value="ZF_HD_prot_N"/>
    <property type="match status" value="1"/>
</dbReference>
<feature type="domain" description="Homeobox" evidence="11">
    <location>
        <begin position="115"/>
        <end position="179"/>
    </location>
</feature>
<feature type="domain" description="ZF-HD dimerization-type" evidence="12">
    <location>
        <begin position="24"/>
        <end position="74"/>
    </location>
</feature>
<evidence type="ECO:0000313" key="14">
    <source>
        <dbReference type="Proteomes" id="UP001374584"/>
    </source>
</evidence>
<evidence type="ECO:0000256" key="10">
    <source>
        <dbReference type="PROSITE-ProRule" id="PRU00108"/>
    </source>
</evidence>
<dbReference type="GO" id="GO:0050793">
    <property type="term" value="P:regulation of developmental process"/>
    <property type="evidence" value="ECO:0007669"/>
    <property type="project" value="TreeGrafter"/>
</dbReference>
<dbReference type="EMBL" id="JAYMYR010000011">
    <property type="protein sequence ID" value="KAK7331590.1"/>
    <property type="molecule type" value="Genomic_DNA"/>
</dbReference>
<keyword evidence="3" id="KW-0863">Zinc-finger</keyword>
<evidence type="ECO:0000256" key="8">
    <source>
        <dbReference type="ARBA" id="ARBA00023163"/>
    </source>
</evidence>
<evidence type="ECO:0008006" key="15">
    <source>
        <dbReference type="Google" id="ProtNLM"/>
    </source>
</evidence>
<dbReference type="InterPro" id="IPR006455">
    <property type="entry name" value="Homeodomain_ZF_HD"/>
</dbReference>
<gene>
    <name evidence="13" type="ORF">VNO80_28327</name>
</gene>
<dbReference type="GO" id="GO:0000976">
    <property type="term" value="F:transcription cis-regulatory region binding"/>
    <property type="evidence" value="ECO:0007669"/>
    <property type="project" value="TreeGrafter"/>
</dbReference>
<evidence type="ECO:0000256" key="3">
    <source>
        <dbReference type="ARBA" id="ARBA00022771"/>
    </source>
</evidence>
<keyword evidence="2" id="KW-0479">Metal-binding</keyword>
<dbReference type="Gene3D" id="1.10.10.60">
    <property type="entry name" value="Homeodomain-like"/>
    <property type="match status" value="1"/>
</dbReference>
<evidence type="ECO:0000256" key="1">
    <source>
        <dbReference type="ARBA" id="ARBA00004123"/>
    </source>
</evidence>
<proteinExistence type="predicted"/>
<keyword evidence="5" id="KW-0805">Transcription regulation</keyword>
<dbReference type="GO" id="GO:0008270">
    <property type="term" value="F:zinc ion binding"/>
    <property type="evidence" value="ECO:0007669"/>
    <property type="project" value="UniProtKB-KW"/>
</dbReference>
<keyword evidence="6 10" id="KW-0238">DNA-binding</keyword>
<organism evidence="13 14">
    <name type="scientific">Phaseolus coccineus</name>
    <name type="common">Scarlet runner bean</name>
    <name type="synonym">Phaseolus multiflorus</name>
    <dbReference type="NCBI Taxonomy" id="3886"/>
    <lineage>
        <taxon>Eukaryota</taxon>
        <taxon>Viridiplantae</taxon>
        <taxon>Streptophyta</taxon>
        <taxon>Embryophyta</taxon>
        <taxon>Tracheophyta</taxon>
        <taxon>Spermatophyta</taxon>
        <taxon>Magnoliopsida</taxon>
        <taxon>eudicotyledons</taxon>
        <taxon>Gunneridae</taxon>
        <taxon>Pentapetalae</taxon>
        <taxon>rosids</taxon>
        <taxon>fabids</taxon>
        <taxon>Fabales</taxon>
        <taxon>Fabaceae</taxon>
        <taxon>Papilionoideae</taxon>
        <taxon>50 kb inversion clade</taxon>
        <taxon>NPAAA clade</taxon>
        <taxon>indigoferoid/millettioid clade</taxon>
        <taxon>Phaseoleae</taxon>
        <taxon>Phaseolus</taxon>
    </lineage>
</organism>
<evidence type="ECO:0000259" key="12">
    <source>
        <dbReference type="PROSITE" id="PS51523"/>
    </source>
</evidence>
<dbReference type="AlphaFoldDB" id="A0AAN9L8V0"/>
<evidence type="ECO:0000259" key="11">
    <source>
        <dbReference type="PROSITE" id="PS50071"/>
    </source>
</evidence>
<name>A0AAN9L8V0_PHACN</name>